<gene>
    <name evidence="2" type="ordered locus">PCC8801_2039</name>
</gene>
<evidence type="ECO:0000313" key="3">
    <source>
        <dbReference type="Proteomes" id="UP000008204"/>
    </source>
</evidence>
<dbReference type="eggNOG" id="ENOG502ZTBG">
    <property type="taxonomic scope" value="Bacteria"/>
</dbReference>
<proteinExistence type="predicted"/>
<dbReference type="AlphaFoldDB" id="B7JYZ6"/>
<dbReference type="KEGG" id="cyp:PCC8801_2039"/>
<evidence type="ECO:0000313" key="2">
    <source>
        <dbReference type="EMBL" id="ACK66073.1"/>
    </source>
</evidence>
<keyword evidence="1" id="KW-0732">Signal</keyword>
<feature type="chain" id="PRO_5002858605" description="Secreted protein" evidence="1">
    <location>
        <begin position="22"/>
        <end position="166"/>
    </location>
</feature>
<dbReference type="HOGENOM" id="CLU_1599983_0_0_3"/>
<keyword evidence="3" id="KW-1185">Reference proteome</keyword>
<evidence type="ECO:0008006" key="4">
    <source>
        <dbReference type="Google" id="ProtNLM"/>
    </source>
</evidence>
<feature type="signal peptide" evidence="1">
    <location>
        <begin position="1"/>
        <end position="21"/>
    </location>
</feature>
<dbReference type="EMBL" id="CP001287">
    <property type="protein sequence ID" value="ACK66073.1"/>
    <property type="molecule type" value="Genomic_DNA"/>
</dbReference>
<dbReference type="RefSeq" id="WP_012595342.1">
    <property type="nucleotide sequence ID" value="NC_011726.1"/>
</dbReference>
<evidence type="ECO:0000256" key="1">
    <source>
        <dbReference type="SAM" id="SignalP"/>
    </source>
</evidence>
<dbReference type="OrthoDB" id="8481812at2"/>
<sequence>MKLFLLLNILLITSFVEVADAQIGIGEKYGSRDPRTCNEAKLSGGTKPSQETALQFFICHKEKELTLLTLVDDVKVEVAPKGRPYNPYTDAARDDIDTDVLVYPIRGSYKEYKCFKIDRKPPGKNCEMRIMQNANGSCYKSVYGDWRCGMYQNKPDQIQRDMPPPK</sequence>
<accession>B7JYZ6</accession>
<reference evidence="3" key="1">
    <citation type="journal article" date="2011" name="MBio">
        <title>Novel metabolic attributes of the genus Cyanothece, comprising a group of unicellular nitrogen-fixing Cyanobacteria.</title>
        <authorList>
            <person name="Bandyopadhyay A."/>
            <person name="Elvitigala T."/>
            <person name="Welsh E."/>
            <person name="Stockel J."/>
            <person name="Liberton M."/>
            <person name="Min H."/>
            <person name="Sherman L.A."/>
            <person name="Pakrasi H.B."/>
        </authorList>
    </citation>
    <scope>NUCLEOTIDE SEQUENCE [LARGE SCALE GENOMIC DNA]</scope>
    <source>
        <strain evidence="3">PCC 8801</strain>
    </source>
</reference>
<dbReference type="STRING" id="41431.PCC8801_2039"/>
<dbReference type="Proteomes" id="UP000008204">
    <property type="component" value="Chromosome"/>
</dbReference>
<protein>
    <recommendedName>
        <fullName evidence="4">Secreted protein</fullName>
    </recommendedName>
</protein>
<organism evidence="2 3">
    <name type="scientific">Rippkaea orientalis (strain PCC 8801 / RF-1)</name>
    <name type="common">Cyanothece sp. (strain PCC 8801)</name>
    <dbReference type="NCBI Taxonomy" id="41431"/>
    <lineage>
        <taxon>Bacteria</taxon>
        <taxon>Bacillati</taxon>
        <taxon>Cyanobacteriota</taxon>
        <taxon>Cyanophyceae</taxon>
        <taxon>Oscillatoriophycideae</taxon>
        <taxon>Chroococcales</taxon>
        <taxon>Aphanothecaceae</taxon>
        <taxon>Rippkaea</taxon>
        <taxon>Rippkaea orientalis</taxon>
    </lineage>
</organism>
<name>B7JYZ6_RIPO1</name>